<keyword evidence="2" id="KW-0964">Secreted</keyword>
<comment type="subcellular location">
    <subcellularLocation>
        <location evidence="1">Secreted</location>
    </subcellularLocation>
</comment>
<sequence length="86" mass="9783">MALTAKLTFILLLVTLMVAYSRVWAAPYNFENDSDEAIKSLSQRLMLRKVTPKPYCSDRGNFCNTRPCCAGSACRPRYWSGFSFCE</sequence>
<dbReference type="GO" id="GO:0008200">
    <property type="term" value="F:ion channel inhibitor activity"/>
    <property type="evidence" value="ECO:0007669"/>
    <property type="project" value="InterPro"/>
</dbReference>
<keyword evidence="3" id="KW-0732">Signal</keyword>
<proteinExistence type="predicted"/>
<protein>
    <submittedName>
        <fullName evidence="5">Uncharacterized protein</fullName>
    </submittedName>
</protein>
<dbReference type="EMBL" id="CAJNRG010006252">
    <property type="protein sequence ID" value="CAF2083927.1"/>
    <property type="molecule type" value="Genomic_DNA"/>
</dbReference>
<evidence type="ECO:0000256" key="2">
    <source>
        <dbReference type="ARBA" id="ARBA00022525"/>
    </source>
</evidence>
<organism evidence="5 6">
    <name type="scientific">Rotaria magnacalcarata</name>
    <dbReference type="NCBI Taxonomy" id="392030"/>
    <lineage>
        <taxon>Eukaryota</taxon>
        <taxon>Metazoa</taxon>
        <taxon>Spiralia</taxon>
        <taxon>Gnathifera</taxon>
        <taxon>Rotifera</taxon>
        <taxon>Eurotatoria</taxon>
        <taxon>Bdelloidea</taxon>
        <taxon>Philodinida</taxon>
        <taxon>Philodinidae</taxon>
        <taxon>Rotaria</taxon>
    </lineage>
</organism>
<reference evidence="5" key="1">
    <citation type="submission" date="2021-02" db="EMBL/GenBank/DDBJ databases">
        <authorList>
            <person name="Nowell W R."/>
        </authorList>
    </citation>
    <scope>NUCLEOTIDE SEQUENCE</scope>
</reference>
<dbReference type="GO" id="GO:0005576">
    <property type="term" value="C:extracellular region"/>
    <property type="evidence" value="ECO:0007669"/>
    <property type="project" value="UniProtKB-SubCell"/>
</dbReference>
<name>A0A820IG75_9BILA</name>
<feature type="signal peptide" evidence="3">
    <location>
        <begin position="1"/>
        <end position="25"/>
    </location>
</feature>
<evidence type="ECO:0000313" key="5">
    <source>
        <dbReference type="EMBL" id="CAF4306444.1"/>
    </source>
</evidence>
<evidence type="ECO:0000313" key="4">
    <source>
        <dbReference type="EMBL" id="CAF2083927.1"/>
    </source>
</evidence>
<evidence type="ECO:0000256" key="3">
    <source>
        <dbReference type="SAM" id="SignalP"/>
    </source>
</evidence>
<evidence type="ECO:0000256" key="1">
    <source>
        <dbReference type="ARBA" id="ARBA00004613"/>
    </source>
</evidence>
<dbReference type="EMBL" id="CAJOBF010011474">
    <property type="protein sequence ID" value="CAF4306444.1"/>
    <property type="molecule type" value="Genomic_DNA"/>
</dbReference>
<gene>
    <name evidence="5" type="ORF">UXM345_LOCUS33704</name>
    <name evidence="4" type="ORF">XDN619_LOCUS15282</name>
</gene>
<dbReference type="AlphaFoldDB" id="A0A820IG75"/>
<comment type="caution">
    <text evidence="5">The sequence shown here is derived from an EMBL/GenBank/DDBJ whole genome shotgun (WGS) entry which is preliminary data.</text>
</comment>
<evidence type="ECO:0000313" key="6">
    <source>
        <dbReference type="Proteomes" id="UP000663842"/>
    </source>
</evidence>
<accession>A0A820IG75</accession>
<dbReference type="Proteomes" id="UP000663842">
    <property type="component" value="Unassembled WGS sequence"/>
</dbReference>
<dbReference type="InterPro" id="IPR004214">
    <property type="entry name" value="Conotoxin"/>
</dbReference>
<dbReference type="Pfam" id="PF02950">
    <property type="entry name" value="Conotoxin"/>
    <property type="match status" value="1"/>
</dbReference>
<feature type="chain" id="PRO_5036236914" evidence="3">
    <location>
        <begin position="26"/>
        <end position="86"/>
    </location>
</feature>
<dbReference type="Proteomes" id="UP000663887">
    <property type="component" value="Unassembled WGS sequence"/>
</dbReference>